<sequence>MRKLFFSFALMVSILFLTILSCKKKEYKSIAIITDDLASPFDSTLVQTFFEKHPKLKDYQAEVLQLYRKHQYHYIWYDKSGVNEFGNLLHNKINTLEEEGIENSVPYKEEVDLIYVNPTNSKKPNIETELLNSALYFYYTNTVYHGLDATKSTEMEWHLPRKKQSYVNYLDSLLTNPGLINKNEKGLIAQYFLLKKVLKKYREMEKKGGWKTISIDSTVTSYKVGDSAKVIAQIRQRLFISGDITTDSKSAVYDKELSKAVLKYKKRMGTFASTIILQKHIKELNISVAERIKTLTINMERCRWISNDIFKAKEFIAINIPSYQLSYFIDGKPALRLKAVVGKALNKTVIFSAPMKYIVFSPYWNVPKSILDKEILPGIEKNENYLAEHDMEWNNNTVRQKPGPKNSLGLIKFLFPNSNDIYLHDTPSKSLFNREDRAFSHGCIRIQNPNLLAEKILREDKKWDAEKIKEAMNSGVESWYTLKNKIPVYIGYFTAWVDEDNTVHFYDDVYKRDDALASLLFVK</sequence>
<evidence type="ECO:0000256" key="2">
    <source>
        <dbReference type="ARBA" id="ARBA00005992"/>
    </source>
</evidence>
<gene>
    <name evidence="9" type="ORF">AB3G34_15735</name>
</gene>
<dbReference type="InterPro" id="IPR052905">
    <property type="entry name" value="LD-transpeptidase_YkuD-like"/>
</dbReference>
<dbReference type="InterPro" id="IPR045380">
    <property type="entry name" value="LD_TPept_scaffold_dom"/>
</dbReference>
<comment type="similarity">
    <text evidence="2">Belongs to the YkuD family.</text>
</comment>
<name>A0AB39W397_9FLAO</name>
<comment type="pathway">
    <text evidence="1 7">Cell wall biogenesis; peptidoglycan biosynthesis.</text>
</comment>
<dbReference type="InterPro" id="IPR038063">
    <property type="entry name" value="Transpep_catalytic_dom"/>
</dbReference>
<evidence type="ECO:0000256" key="3">
    <source>
        <dbReference type="ARBA" id="ARBA00022679"/>
    </source>
</evidence>
<dbReference type="GO" id="GO:0004180">
    <property type="term" value="F:carboxypeptidase activity"/>
    <property type="evidence" value="ECO:0007669"/>
    <property type="project" value="UniProtKB-ARBA"/>
</dbReference>
<keyword evidence="4 7" id="KW-0133">Cell shape</keyword>
<evidence type="ECO:0000256" key="6">
    <source>
        <dbReference type="ARBA" id="ARBA00023316"/>
    </source>
</evidence>
<evidence type="ECO:0000313" key="9">
    <source>
        <dbReference type="EMBL" id="XDU95326.1"/>
    </source>
</evidence>
<dbReference type="PANTHER" id="PTHR41533">
    <property type="entry name" value="L,D-TRANSPEPTIDASE HI_1667-RELATED"/>
    <property type="match status" value="1"/>
</dbReference>
<proteinExistence type="inferred from homology"/>
<reference evidence="9" key="1">
    <citation type="submission" date="2024-07" db="EMBL/GenBank/DDBJ databases">
        <authorList>
            <person name="Biller S.J."/>
        </authorList>
    </citation>
    <scope>NUCLEOTIDE SEQUENCE</scope>
    <source>
        <strain evidence="9">WC2409</strain>
    </source>
</reference>
<dbReference type="PROSITE" id="PS52029">
    <property type="entry name" value="LD_TPASE"/>
    <property type="match status" value="1"/>
</dbReference>
<dbReference type="EMBL" id="CP165625">
    <property type="protein sequence ID" value="XDU95326.1"/>
    <property type="molecule type" value="Genomic_DNA"/>
</dbReference>
<evidence type="ECO:0000256" key="1">
    <source>
        <dbReference type="ARBA" id="ARBA00004752"/>
    </source>
</evidence>
<dbReference type="InterPro" id="IPR005490">
    <property type="entry name" value="LD_TPept_cat_dom"/>
</dbReference>
<dbReference type="CDD" id="cd16913">
    <property type="entry name" value="YkuD_like"/>
    <property type="match status" value="1"/>
</dbReference>
<feature type="active site" description="Proton donor/acceptor" evidence="7">
    <location>
        <position position="424"/>
    </location>
</feature>
<dbReference type="SUPFAM" id="SSF141523">
    <property type="entry name" value="L,D-transpeptidase catalytic domain-like"/>
    <property type="match status" value="1"/>
</dbReference>
<dbReference type="PROSITE" id="PS51257">
    <property type="entry name" value="PROKAR_LIPOPROTEIN"/>
    <property type="match status" value="1"/>
</dbReference>
<dbReference type="GO" id="GO:0016740">
    <property type="term" value="F:transferase activity"/>
    <property type="evidence" value="ECO:0007669"/>
    <property type="project" value="UniProtKB-KW"/>
</dbReference>
<feature type="domain" description="L,D-TPase catalytic" evidence="8">
    <location>
        <begin position="314"/>
        <end position="471"/>
    </location>
</feature>
<dbReference type="RefSeq" id="WP_369752981.1">
    <property type="nucleotide sequence ID" value="NZ_CP165625.1"/>
</dbReference>
<keyword evidence="6 7" id="KW-0961">Cell wall biogenesis/degradation</keyword>
<evidence type="ECO:0000259" key="8">
    <source>
        <dbReference type="PROSITE" id="PS52029"/>
    </source>
</evidence>
<dbReference type="Pfam" id="PF20142">
    <property type="entry name" value="Scaffold"/>
    <property type="match status" value="1"/>
</dbReference>
<protein>
    <submittedName>
        <fullName evidence="9">Murein L,D-transpeptidase</fullName>
    </submittedName>
</protein>
<feature type="active site" description="Nucleophile" evidence="7">
    <location>
        <position position="443"/>
    </location>
</feature>
<keyword evidence="3" id="KW-0808">Transferase</keyword>
<evidence type="ECO:0000256" key="4">
    <source>
        <dbReference type="ARBA" id="ARBA00022960"/>
    </source>
</evidence>
<keyword evidence="5 7" id="KW-0573">Peptidoglycan synthesis</keyword>
<dbReference type="PANTHER" id="PTHR41533:SF2">
    <property type="entry name" value="BLR7131 PROTEIN"/>
    <property type="match status" value="1"/>
</dbReference>
<dbReference type="AlphaFoldDB" id="A0AB39W397"/>
<organism evidence="9">
    <name type="scientific">Flavobacterium sp. WC2409</name>
    <dbReference type="NCBI Taxonomy" id="3234139"/>
    <lineage>
        <taxon>Bacteria</taxon>
        <taxon>Pseudomonadati</taxon>
        <taxon>Bacteroidota</taxon>
        <taxon>Flavobacteriia</taxon>
        <taxon>Flavobacteriales</taxon>
        <taxon>Flavobacteriaceae</taxon>
        <taxon>Flavobacterium</taxon>
    </lineage>
</organism>
<evidence type="ECO:0000256" key="7">
    <source>
        <dbReference type="PROSITE-ProRule" id="PRU01373"/>
    </source>
</evidence>
<accession>A0AB39W397</accession>
<dbReference type="Pfam" id="PF03734">
    <property type="entry name" value="YkuD"/>
    <property type="match status" value="1"/>
</dbReference>
<dbReference type="GO" id="GO:0008360">
    <property type="term" value="P:regulation of cell shape"/>
    <property type="evidence" value="ECO:0007669"/>
    <property type="project" value="UniProtKB-UniRule"/>
</dbReference>
<dbReference type="GO" id="GO:0071555">
    <property type="term" value="P:cell wall organization"/>
    <property type="evidence" value="ECO:0007669"/>
    <property type="project" value="UniProtKB-UniRule"/>
</dbReference>
<evidence type="ECO:0000256" key="5">
    <source>
        <dbReference type="ARBA" id="ARBA00022984"/>
    </source>
</evidence>
<dbReference type="Gene3D" id="2.40.440.10">
    <property type="entry name" value="L,D-transpeptidase catalytic domain-like"/>
    <property type="match status" value="1"/>
</dbReference>
<dbReference type="GO" id="GO:0009252">
    <property type="term" value="P:peptidoglycan biosynthetic process"/>
    <property type="evidence" value="ECO:0007669"/>
    <property type="project" value="UniProtKB-KW"/>
</dbReference>